<protein>
    <submittedName>
        <fullName evidence="6">Metalloenzyme, LuxS/M16 peptidase-like protein</fullName>
    </submittedName>
</protein>
<proteinExistence type="predicted"/>
<dbReference type="RefSeq" id="XP_046114171.1">
    <property type="nucleotide sequence ID" value="XM_046266837.1"/>
</dbReference>
<dbReference type="AlphaFoldDB" id="A0A9P7ZEN7"/>
<dbReference type="SUPFAM" id="SSF63411">
    <property type="entry name" value="LuxS/MPP-like metallohydrolase"/>
    <property type="match status" value="4"/>
</dbReference>
<dbReference type="FunFam" id="3.30.830.10:FF:000015">
    <property type="entry name" value="Putative zinc metalloprotease"/>
    <property type="match status" value="1"/>
</dbReference>
<evidence type="ECO:0000259" key="4">
    <source>
        <dbReference type="Pfam" id="PF00675"/>
    </source>
</evidence>
<keyword evidence="3" id="KW-0472">Membrane</keyword>
<dbReference type="GO" id="GO:0046872">
    <property type="term" value="F:metal ion binding"/>
    <property type="evidence" value="ECO:0007669"/>
    <property type="project" value="InterPro"/>
</dbReference>
<dbReference type="Gene3D" id="3.30.830.10">
    <property type="entry name" value="Metalloenzyme, LuxS/M16 peptidase-like"/>
    <property type="match status" value="4"/>
</dbReference>
<dbReference type="InterPro" id="IPR007863">
    <property type="entry name" value="Peptidase_M16_C"/>
</dbReference>
<gene>
    <name evidence="6" type="ORF">F5Z01DRAFT_740089</name>
</gene>
<dbReference type="Pfam" id="PF00675">
    <property type="entry name" value="Peptidase_M16"/>
    <property type="match status" value="1"/>
</dbReference>
<evidence type="ECO:0000256" key="1">
    <source>
        <dbReference type="SAM" id="Coils"/>
    </source>
</evidence>
<keyword evidence="7" id="KW-1185">Reference proteome</keyword>
<evidence type="ECO:0000256" key="2">
    <source>
        <dbReference type="SAM" id="MobiDB-lite"/>
    </source>
</evidence>
<dbReference type="Proteomes" id="UP000887229">
    <property type="component" value="Unassembled WGS sequence"/>
</dbReference>
<dbReference type="Pfam" id="PF05193">
    <property type="entry name" value="Peptidase_M16_C"/>
    <property type="match status" value="1"/>
</dbReference>
<keyword evidence="1" id="KW-0175">Coiled coil</keyword>
<feature type="coiled-coil region" evidence="1">
    <location>
        <begin position="525"/>
        <end position="564"/>
    </location>
</feature>
<evidence type="ECO:0000313" key="6">
    <source>
        <dbReference type="EMBL" id="KAG9250247.1"/>
    </source>
</evidence>
<organism evidence="6 7">
    <name type="scientific">Emericellopsis atlantica</name>
    <dbReference type="NCBI Taxonomy" id="2614577"/>
    <lineage>
        <taxon>Eukaryota</taxon>
        <taxon>Fungi</taxon>
        <taxon>Dikarya</taxon>
        <taxon>Ascomycota</taxon>
        <taxon>Pezizomycotina</taxon>
        <taxon>Sordariomycetes</taxon>
        <taxon>Hypocreomycetidae</taxon>
        <taxon>Hypocreales</taxon>
        <taxon>Bionectriaceae</taxon>
        <taxon>Emericellopsis</taxon>
    </lineage>
</organism>
<keyword evidence="3" id="KW-1133">Transmembrane helix</keyword>
<keyword evidence="3" id="KW-0812">Transmembrane</keyword>
<accession>A0A9P7ZEN7</accession>
<feature type="transmembrane region" description="Helical" evidence="3">
    <location>
        <begin position="12"/>
        <end position="32"/>
    </location>
</feature>
<dbReference type="OrthoDB" id="4953at2759"/>
<dbReference type="InterPro" id="IPR011765">
    <property type="entry name" value="Pept_M16_N"/>
</dbReference>
<comment type="caution">
    <text evidence="6">The sequence shown here is derived from an EMBL/GenBank/DDBJ whole genome shotgun (WGS) entry which is preliminary data.</text>
</comment>
<evidence type="ECO:0000259" key="5">
    <source>
        <dbReference type="Pfam" id="PF05193"/>
    </source>
</evidence>
<evidence type="ECO:0000313" key="7">
    <source>
        <dbReference type="Proteomes" id="UP000887229"/>
    </source>
</evidence>
<feature type="compositionally biased region" description="Acidic residues" evidence="2">
    <location>
        <begin position="1107"/>
        <end position="1137"/>
    </location>
</feature>
<dbReference type="PANTHER" id="PTHR43016">
    <property type="entry name" value="PRESEQUENCE PROTEASE"/>
    <property type="match status" value="1"/>
</dbReference>
<feature type="domain" description="Peptidase M16 C-terminal" evidence="5">
    <location>
        <begin position="262"/>
        <end position="442"/>
    </location>
</feature>
<name>A0A9P7ZEN7_9HYPO</name>
<dbReference type="GeneID" id="70297740"/>
<reference evidence="6" key="1">
    <citation type="journal article" date="2021" name="IMA Fungus">
        <title>Genomic characterization of three marine fungi, including Emericellopsis atlantica sp. nov. with signatures of a generalist lifestyle and marine biomass degradation.</title>
        <authorList>
            <person name="Hagestad O.C."/>
            <person name="Hou L."/>
            <person name="Andersen J.H."/>
            <person name="Hansen E.H."/>
            <person name="Altermark B."/>
            <person name="Li C."/>
            <person name="Kuhnert E."/>
            <person name="Cox R.J."/>
            <person name="Crous P.W."/>
            <person name="Spatafora J.W."/>
            <person name="Lail K."/>
            <person name="Amirebrahimi M."/>
            <person name="Lipzen A."/>
            <person name="Pangilinan J."/>
            <person name="Andreopoulos W."/>
            <person name="Hayes R.D."/>
            <person name="Ng V."/>
            <person name="Grigoriev I.V."/>
            <person name="Jackson S.A."/>
            <person name="Sutton T.D.S."/>
            <person name="Dobson A.D.W."/>
            <person name="Rama T."/>
        </authorList>
    </citation>
    <scope>NUCLEOTIDE SEQUENCE</scope>
    <source>
        <strain evidence="6">TS7</strain>
    </source>
</reference>
<evidence type="ECO:0000256" key="3">
    <source>
        <dbReference type="SAM" id="Phobius"/>
    </source>
</evidence>
<feature type="region of interest" description="Disordered" evidence="2">
    <location>
        <begin position="1100"/>
        <end position="1137"/>
    </location>
</feature>
<feature type="domain" description="Peptidase M16 N-terminal" evidence="4">
    <location>
        <begin position="124"/>
        <end position="207"/>
    </location>
</feature>
<dbReference type="InterPro" id="IPR011249">
    <property type="entry name" value="Metalloenz_LuxS/M16"/>
</dbReference>
<dbReference type="PANTHER" id="PTHR43016:SF16">
    <property type="entry name" value="METALLOPROTEASE, PUTATIVE (AFU_ORTHOLOGUE AFUA_4G07610)-RELATED"/>
    <property type="match status" value="1"/>
</dbReference>
<sequence>MAPQTKNRPPHAPGSLIAIAVGLLSFFTYHILSHYPMQTSFLNFSVSSFTFVPARAFTCTLPPDMPAAKQGSGFRQIQSFKTDYAPCTITQYVSERSGMQVVVADRKGPKITGYFTLATEIFDDSGAPHTLEHLIFMGSKSYQYKGLLDKLASRAYSGTNAWTATDHTAYTIDTAGWDGFAQILPVYLEHIIVPTITDEAVTTEVWHVDGDGNDAGVVYSEMQAVQFQSTEIMELKARRIMYPENVGFRYETGGMTEALRVLTPERIREFHKEMYQPRNLCLVIVGEADHDNLINILDEFEESIKDDIPTLDTPFKRPWIDSAQPPELKETVVETAEFPEEDESMGEILVGFFGPDCTDVTATSALSILLTYLCGSSVSILENVIVEKEELASSVSYSWDTRPSTVIWLMPTGVATEKLDTVYKRLIELLKEVASKPLDMNYMRECLLREKRRVMFHAEISESFYATNIISDYLFGKRDGSTLKDLKGMDEYDIIEKWTDEDWRAFLRRWMSDNKHVAILGKPSFAMAEKQKKEEEDRIAKRKEELGEDGLKKLKERLEAAKKKNDEPIPAEVLDRWSVPSTESIHFIESDTARSGYARALGLGEGGAQKTLDATTSGKLPLFIQFEDVPSSFVHITAHIGTSGLPMELKPLIPIFIDNFFNTPIKRNGERVNFEQVVMELERDTVSYSLSSARYLGDADGLMIQMSVEPSKYAAAVEWIRTMAFDAIFDPVRIKAAITKALADVPEAKRDGRDMAAEVDAAIHLERSSMPVAKRTLVKAVYLKRLKKLLQREPEKVIGWFDQLRTQLFKFENMRFLVTANLKTLPEPLTSWDALSSSLNAPKDEKMIPIVKPVALLNEEGRNPGKVGVVIVPITSIESSFTVSTAPGLSSFSDPQLPAMMVAIGYLETVEGPLWNAVRGAGYAYGSFFSRNVDAGTLSYRVYRSPDAAKAIAASRDAILNIANGTVPVDKHLLEGTVSQIVTMFADEQSTMPSAAQQNYIQAVVRDLPKDWSKQILRRVRDVTVDQMKKVMTDIIMPCFEPGKSNVVVTCSKSMSEVSFPFFVLPECKNQGLTLSQGLEKACKAVGYKVQIKELSDFHDDYGLSAGDDDEEDEDDEEEEDSEGESGSEDSDDSDAK</sequence>
<dbReference type="EMBL" id="MU251280">
    <property type="protein sequence ID" value="KAG9250247.1"/>
    <property type="molecule type" value="Genomic_DNA"/>
</dbReference>
<dbReference type="FunFam" id="3.30.830.10:FF:000031">
    <property type="entry name" value="Putative zinc metalloprotease"/>
    <property type="match status" value="1"/>
</dbReference>